<feature type="compositionally biased region" description="Polar residues" evidence="6">
    <location>
        <begin position="303"/>
        <end position="316"/>
    </location>
</feature>
<accession>A0A6S6VYN1</accession>
<evidence type="ECO:0000256" key="2">
    <source>
        <dbReference type="ARBA" id="ARBA00022692"/>
    </source>
</evidence>
<dbReference type="Proteomes" id="UP000472372">
    <property type="component" value="Chromosome 3"/>
</dbReference>
<dbReference type="InterPro" id="IPR049326">
    <property type="entry name" value="Rhodopsin_dom_fungi"/>
</dbReference>
<reference evidence="9" key="1">
    <citation type="submission" date="2021-02" db="EMBL/GenBank/DDBJ databases">
        <authorList>
            <person name="Syme A R."/>
            <person name="Syme A R."/>
            <person name="Moolhuijzen P."/>
        </authorList>
    </citation>
    <scope>NUCLEOTIDE SEQUENCE</scope>
    <source>
        <strain evidence="9">W1-1</strain>
    </source>
</reference>
<feature type="compositionally biased region" description="Polar residues" evidence="6">
    <location>
        <begin position="332"/>
        <end position="367"/>
    </location>
</feature>
<evidence type="ECO:0000256" key="6">
    <source>
        <dbReference type="SAM" id="MobiDB-lite"/>
    </source>
</evidence>
<feature type="transmembrane region" description="Helical" evidence="7">
    <location>
        <begin position="87"/>
        <end position="110"/>
    </location>
</feature>
<name>A0A6S6VYN1_9PLEO</name>
<keyword evidence="4 7" id="KW-0472">Membrane</keyword>
<feature type="transmembrane region" description="Helical" evidence="7">
    <location>
        <begin position="44"/>
        <end position="67"/>
    </location>
</feature>
<proteinExistence type="inferred from homology"/>
<evidence type="ECO:0000256" key="3">
    <source>
        <dbReference type="ARBA" id="ARBA00022989"/>
    </source>
</evidence>
<feature type="region of interest" description="Disordered" evidence="6">
    <location>
        <begin position="300"/>
        <end position="406"/>
    </location>
</feature>
<sequence length="406" mass="45250">MFNMEDRSGQVLGIALTFLVLAWVTVGLRCYVRIFMVKGFGIDDYTMLLTLCFFTSYLVCQIGGALHGTGVRREKLTDANAQTALHFWFFCEIFYTLSTCMLKISVGFFLLRITIVRIHLWIIRLIMVVSAIVGIAYTSVVIFQCKPISYWWDLDLNHTGTCLSSTLVMNFTFVVSGLNSFADWVFAVLPVLIVKDLQMKKRMKFVVAGVIALAAIGCTATIARLPYTRSLKGYKGDFLHRTTDFAIWSTVEVGLGITAGSIATLRPLLKQAFEITRSASAMPWSKPSLSSGHIESGKELSNLKHSIQKSTTITTSRARRESAGSDEEIFLGTSTPSESWQHQQKLPTYITTTSVDDNRVARSQSQKGHPHRPNVERKGSPSAASASTVDSRKLANTPRDYVHERF</sequence>
<dbReference type="PANTHER" id="PTHR33048:SF96">
    <property type="entry name" value="INTEGRAL MEMBRANE PROTEIN"/>
    <property type="match status" value="1"/>
</dbReference>
<dbReference type="Pfam" id="PF20684">
    <property type="entry name" value="Fung_rhodopsin"/>
    <property type="match status" value="1"/>
</dbReference>
<dbReference type="PANTHER" id="PTHR33048">
    <property type="entry name" value="PTH11-LIKE INTEGRAL MEMBRANE PROTEIN (AFU_ORTHOLOGUE AFUA_5G11245)"/>
    <property type="match status" value="1"/>
</dbReference>
<dbReference type="EMBL" id="HG992979">
    <property type="protein sequence ID" value="CAE7026949.1"/>
    <property type="molecule type" value="Genomic_DNA"/>
</dbReference>
<comment type="subcellular location">
    <subcellularLocation>
        <location evidence="1">Membrane</location>
        <topology evidence="1">Multi-pass membrane protein</topology>
    </subcellularLocation>
</comment>
<dbReference type="GO" id="GO:0016020">
    <property type="term" value="C:membrane"/>
    <property type="evidence" value="ECO:0007669"/>
    <property type="project" value="UniProtKB-SubCell"/>
</dbReference>
<feature type="domain" description="Rhodopsin" evidence="8">
    <location>
        <begin position="28"/>
        <end position="270"/>
    </location>
</feature>
<feature type="transmembrane region" description="Helical" evidence="7">
    <location>
        <begin position="122"/>
        <end position="143"/>
    </location>
</feature>
<feature type="transmembrane region" description="Helical" evidence="7">
    <location>
        <begin position="163"/>
        <end position="193"/>
    </location>
</feature>
<gene>
    <name evidence="9" type="ORF">PTTW11_04162</name>
</gene>
<evidence type="ECO:0000313" key="9">
    <source>
        <dbReference type="EMBL" id="CAE7026949.1"/>
    </source>
</evidence>
<feature type="transmembrane region" description="Helical" evidence="7">
    <location>
        <begin position="205"/>
        <end position="225"/>
    </location>
</feature>
<comment type="similarity">
    <text evidence="5">Belongs to the SAT4 family.</text>
</comment>
<evidence type="ECO:0000256" key="7">
    <source>
        <dbReference type="SAM" id="Phobius"/>
    </source>
</evidence>
<keyword evidence="3 7" id="KW-1133">Transmembrane helix</keyword>
<evidence type="ECO:0000256" key="1">
    <source>
        <dbReference type="ARBA" id="ARBA00004141"/>
    </source>
</evidence>
<dbReference type="InterPro" id="IPR052337">
    <property type="entry name" value="SAT4-like"/>
</dbReference>
<protein>
    <submittedName>
        <fullName evidence="9">Integral membrane protein</fullName>
    </submittedName>
</protein>
<evidence type="ECO:0000256" key="4">
    <source>
        <dbReference type="ARBA" id="ARBA00023136"/>
    </source>
</evidence>
<feature type="transmembrane region" description="Helical" evidence="7">
    <location>
        <begin position="12"/>
        <end position="32"/>
    </location>
</feature>
<organism evidence="9 10">
    <name type="scientific">Pyrenophora teres f. teres</name>
    <dbReference type="NCBI Taxonomy" id="97479"/>
    <lineage>
        <taxon>Eukaryota</taxon>
        <taxon>Fungi</taxon>
        <taxon>Dikarya</taxon>
        <taxon>Ascomycota</taxon>
        <taxon>Pezizomycotina</taxon>
        <taxon>Dothideomycetes</taxon>
        <taxon>Pleosporomycetidae</taxon>
        <taxon>Pleosporales</taxon>
        <taxon>Pleosporineae</taxon>
        <taxon>Pleosporaceae</taxon>
        <taxon>Pyrenophora</taxon>
    </lineage>
</organism>
<evidence type="ECO:0000256" key="5">
    <source>
        <dbReference type="ARBA" id="ARBA00038359"/>
    </source>
</evidence>
<evidence type="ECO:0000259" key="8">
    <source>
        <dbReference type="Pfam" id="PF20684"/>
    </source>
</evidence>
<dbReference type="AlphaFoldDB" id="A0A6S6VYN1"/>
<keyword evidence="2 7" id="KW-0812">Transmembrane</keyword>
<evidence type="ECO:0000313" key="10">
    <source>
        <dbReference type="Proteomes" id="UP000472372"/>
    </source>
</evidence>
<feature type="transmembrane region" description="Helical" evidence="7">
    <location>
        <begin position="245"/>
        <end position="269"/>
    </location>
</feature>